<reference evidence="3" key="1">
    <citation type="journal article" date="2019" name="Int. J. Syst. Evol. Microbiol.">
        <title>The Global Catalogue of Microorganisms (GCM) 10K type strain sequencing project: providing services to taxonomists for standard genome sequencing and annotation.</title>
        <authorList>
            <consortium name="The Broad Institute Genomics Platform"/>
            <consortium name="The Broad Institute Genome Sequencing Center for Infectious Disease"/>
            <person name="Wu L."/>
            <person name="Ma J."/>
        </authorList>
    </citation>
    <scope>NUCLEOTIDE SEQUENCE [LARGE SCALE GENOMIC DNA]</scope>
    <source>
        <strain evidence="3">NBRC 108730</strain>
    </source>
</reference>
<keyword evidence="3" id="KW-1185">Reference proteome</keyword>
<dbReference type="Gene3D" id="3.90.400.10">
    <property type="entry name" value="Oligo-1,6-glucosidase, Domain 2"/>
    <property type="match status" value="1"/>
</dbReference>
<feature type="domain" description="Glycosyl hydrolase family 13 catalytic" evidence="1">
    <location>
        <begin position="1"/>
        <end position="241"/>
    </location>
</feature>
<sequence>MLPEFGTMPDFTELVSQAHARGIRVIVDLVMNHTSDQHAWFQASRSDPTGPYGDFYVWSDTDEKYQDARIIFVDTEESNWTFDPVRRQYFWHRFFSHQPDLNFENPAVQDAMFDVVRFWMDLGIDGFRLDAVPYLFEDEGTNCENLPATHEFLRRLRVMVDTEFPGRIMLAEANQWPQDVVEYFGTEEEPECHMCFHFPVMPRMYYAMREESAKPIVDILAETPDLPKHGQWGTFLRNHDE</sequence>
<evidence type="ECO:0000313" key="2">
    <source>
        <dbReference type="EMBL" id="GMA88684.1"/>
    </source>
</evidence>
<dbReference type="SMART" id="SM00642">
    <property type="entry name" value="Aamy"/>
    <property type="match status" value="1"/>
</dbReference>
<dbReference type="Pfam" id="PF00128">
    <property type="entry name" value="Alpha-amylase"/>
    <property type="match status" value="1"/>
</dbReference>
<dbReference type="EMBL" id="BSUZ01000001">
    <property type="protein sequence ID" value="GMA88684.1"/>
    <property type="molecule type" value="Genomic_DNA"/>
</dbReference>
<dbReference type="SUPFAM" id="SSF51445">
    <property type="entry name" value="(Trans)glycosidases"/>
    <property type="match status" value="1"/>
</dbReference>
<dbReference type="Gene3D" id="3.20.20.80">
    <property type="entry name" value="Glycosidases"/>
    <property type="match status" value="1"/>
</dbReference>
<dbReference type="InterPro" id="IPR017853">
    <property type="entry name" value="GH"/>
</dbReference>
<dbReference type="InterPro" id="IPR045857">
    <property type="entry name" value="O16G_dom_2"/>
</dbReference>
<name>A0ABQ6JNJ2_9ACTN</name>
<dbReference type="PANTHER" id="PTHR10357:SF219">
    <property type="entry name" value="MALTOSE ALPHA-D-GLUCOSYLTRANSFERASE"/>
    <property type="match status" value="1"/>
</dbReference>
<comment type="caution">
    <text evidence="2">The sequence shown here is derived from an EMBL/GenBank/DDBJ whole genome shotgun (WGS) entry which is preliminary data.</text>
</comment>
<protein>
    <recommendedName>
        <fullName evidence="1">Glycosyl hydrolase family 13 catalytic domain-containing protein</fullName>
    </recommendedName>
</protein>
<dbReference type="Proteomes" id="UP001157017">
    <property type="component" value="Unassembled WGS sequence"/>
</dbReference>
<accession>A0ABQ6JNJ2</accession>
<organism evidence="2 3">
    <name type="scientific">Angustibacter aerolatus</name>
    <dbReference type="NCBI Taxonomy" id="1162965"/>
    <lineage>
        <taxon>Bacteria</taxon>
        <taxon>Bacillati</taxon>
        <taxon>Actinomycetota</taxon>
        <taxon>Actinomycetes</taxon>
        <taxon>Kineosporiales</taxon>
        <taxon>Kineosporiaceae</taxon>
    </lineage>
</organism>
<evidence type="ECO:0000313" key="3">
    <source>
        <dbReference type="Proteomes" id="UP001157017"/>
    </source>
</evidence>
<dbReference type="InterPro" id="IPR006047">
    <property type="entry name" value="GH13_cat_dom"/>
</dbReference>
<gene>
    <name evidence="2" type="ORF">GCM10025868_39340</name>
</gene>
<evidence type="ECO:0000259" key="1">
    <source>
        <dbReference type="SMART" id="SM00642"/>
    </source>
</evidence>
<dbReference type="PANTHER" id="PTHR10357">
    <property type="entry name" value="ALPHA-AMYLASE FAMILY MEMBER"/>
    <property type="match status" value="1"/>
</dbReference>
<proteinExistence type="predicted"/>